<keyword evidence="2" id="KW-0378">Hydrolase</keyword>
<name>A0A6G9AJ42_9BACT</name>
<dbReference type="Gene3D" id="3.40.720.10">
    <property type="entry name" value="Alkaline Phosphatase, subunit A"/>
    <property type="match status" value="1"/>
</dbReference>
<dbReference type="PANTHER" id="PTHR10151">
    <property type="entry name" value="ECTONUCLEOTIDE PYROPHOSPHATASE/PHOSPHODIESTERASE"/>
    <property type="match status" value="1"/>
</dbReference>
<keyword evidence="2" id="KW-0808">Transferase</keyword>
<feature type="signal peptide" evidence="1">
    <location>
        <begin position="1"/>
        <end position="21"/>
    </location>
</feature>
<dbReference type="AlphaFoldDB" id="A0A6G9AJ42"/>
<organism evidence="2 3">
    <name type="scientific">Spirosoma aureum</name>
    <dbReference type="NCBI Taxonomy" id="2692134"/>
    <lineage>
        <taxon>Bacteria</taxon>
        <taxon>Pseudomonadati</taxon>
        <taxon>Bacteroidota</taxon>
        <taxon>Cytophagia</taxon>
        <taxon>Cytophagales</taxon>
        <taxon>Cytophagaceae</taxon>
        <taxon>Spirosoma</taxon>
    </lineage>
</organism>
<keyword evidence="3" id="KW-1185">Reference proteome</keyword>
<reference evidence="2 3" key="1">
    <citation type="submission" date="2020-03" db="EMBL/GenBank/DDBJ databases">
        <authorList>
            <person name="Kim M.K."/>
        </authorList>
    </citation>
    <scope>NUCLEOTIDE SEQUENCE [LARGE SCALE GENOMIC DNA]</scope>
    <source>
        <strain evidence="2 3">BT328</strain>
    </source>
</reference>
<dbReference type="GO" id="GO:0016787">
    <property type="term" value="F:hydrolase activity"/>
    <property type="evidence" value="ECO:0007669"/>
    <property type="project" value="UniProtKB-KW"/>
</dbReference>
<sequence length="415" mass="46826">MCRIYSLLISCLLFPVSLLIAQNKPKKALFIIVDGIPADVIERDSTPNLDSIAKQGAYKRAYVGGIKGTYSQTPTISAVGYNSLLTGTWVNKHNVWDNSIKAPNYHYPTIFRLFKEQYPAKKIAVFSSWLDNRTKLVGEGLPQTGKLKLDYHTDGYELDTVRFPHDQERDFMARIDHQVVSDAVASLQTQAPDLSWVYLEYTDDMGHRYGDSPQFVNAVKRMDGEIGRIWEAIRDRQKNHGEEWQIFITTDHGRDEQTGKNHGGQSPRQRTTWLVTNTPTLNTYAERFQPAVVDIMPTIARFLNISIPTELSREIDGIPLTGPLSLAEPTIQQSPNQLAVSWKALSQTGAVNVWLTTTNNFETGGKDDYKLVAKVPLKNERVVINTRNIPSSFYKIVLEGPSNTVNRWVVSGEKK</sequence>
<dbReference type="PANTHER" id="PTHR10151:SF120">
    <property type="entry name" value="BIS(5'-ADENOSYL)-TRIPHOSPHATASE"/>
    <property type="match status" value="1"/>
</dbReference>
<dbReference type="InterPro" id="IPR017850">
    <property type="entry name" value="Alkaline_phosphatase_core_sf"/>
</dbReference>
<proteinExistence type="predicted"/>
<dbReference type="KEGG" id="spib:G8759_07510"/>
<dbReference type="SUPFAM" id="SSF53649">
    <property type="entry name" value="Alkaline phosphatase-like"/>
    <property type="match status" value="1"/>
</dbReference>
<accession>A0A6G9AJ42</accession>
<dbReference type="EMBL" id="CP050063">
    <property type="protein sequence ID" value="QIP12481.1"/>
    <property type="molecule type" value="Genomic_DNA"/>
</dbReference>
<gene>
    <name evidence="2" type="ORF">G8759_07510</name>
</gene>
<protein>
    <submittedName>
        <fullName evidence="2">Sulfatase-like hydrolase/transferase</fullName>
    </submittedName>
</protein>
<evidence type="ECO:0000256" key="1">
    <source>
        <dbReference type="SAM" id="SignalP"/>
    </source>
</evidence>
<dbReference type="InterPro" id="IPR002591">
    <property type="entry name" value="Phosphodiest/P_Trfase"/>
</dbReference>
<dbReference type="Pfam" id="PF01663">
    <property type="entry name" value="Phosphodiest"/>
    <property type="match status" value="1"/>
</dbReference>
<dbReference type="RefSeq" id="WP_167206654.1">
    <property type="nucleotide sequence ID" value="NZ_CP050063.1"/>
</dbReference>
<evidence type="ECO:0000313" key="2">
    <source>
        <dbReference type="EMBL" id="QIP12481.1"/>
    </source>
</evidence>
<evidence type="ECO:0000313" key="3">
    <source>
        <dbReference type="Proteomes" id="UP000501802"/>
    </source>
</evidence>
<keyword evidence="1" id="KW-0732">Signal</keyword>
<feature type="chain" id="PRO_5026271911" evidence="1">
    <location>
        <begin position="22"/>
        <end position="415"/>
    </location>
</feature>
<dbReference type="GO" id="GO:0016740">
    <property type="term" value="F:transferase activity"/>
    <property type="evidence" value="ECO:0007669"/>
    <property type="project" value="UniProtKB-KW"/>
</dbReference>
<dbReference type="Proteomes" id="UP000501802">
    <property type="component" value="Chromosome"/>
</dbReference>